<dbReference type="InParanoid" id="E1Z3Y0"/>
<dbReference type="InterPro" id="IPR001254">
    <property type="entry name" value="Trypsin_dom"/>
</dbReference>
<dbReference type="PRINTS" id="PR00722">
    <property type="entry name" value="CHYMOTRYPSIN"/>
</dbReference>
<organism evidence="6">
    <name type="scientific">Chlorella variabilis</name>
    <name type="common">Green alga</name>
    <dbReference type="NCBI Taxonomy" id="554065"/>
    <lineage>
        <taxon>Eukaryota</taxon>
        <taxon>Viridiplantae</taxon>
        <taxon>Chlorophyta</taxon>
        <taxon>core chlorophytes</taxon>
        <taxon>Trebouxiophyceae</taxon>
        <taxon>Chlorellales</taxon>
        <taxon>Chlorellaceae</taxon>
        <taxon>Chlorella clade</taxon>
        <taxon>Chlorella</taxon>
    </lineage>
</organism>
<sequence>MPAAVGLLKDDVVRQAIVNGTDAPKGRYRYIASLRSSFDGWMHFCGGVLIHPSAVLTAGHCVRNHFTGEDYDDDLHRPLVRLGGYRKSLDGPAEYEERLTKKTLVHPRFKTGFTGDLTLDFMTHDAAILILEQPSSMPVLRLPQYKAKSGSNPLRDWSPVTAMGWGWLDAEEEDSEALQQAGLAGSSWRGLPAALAMSLVPLATCQADLGSVSFVMEGGVRRRVEYDFANNSLVCAARDYPNTFSGICGGDSGSPLVAKGSGGVSAGGSQDLLVGIASFASAKCGTVARKPSAFTDVADIMDWVAATLKQLPGTPASSPTKPGRRLVASVDATTAVGFTGKATQIKQRAGTTLKILTYPKWSLTATLRSGSTKGSVVLGQVVLRGPGTAVRVAISKGSAVVMVNGKALRAGGRQTIRGAAVRAATNKARTNRVFAIEQPGLAIRVIQPYSKRLKKLLPQLSVAITLTAPPAYQMGGVLGATLPRAAVAASAVAAVAGPLTASLVSGGGE</sequence>
<keyword evidence="3" id="KW-0720">Serine protease</keyword>
<dbReference type="InterPro" id="IPR043504">
    <property type="entry name" value="Peptidase_S1_PA_chymotrypsin"/>
</dbReference>
<dbReference type="PROSITE" id="PS00134">
    <property type="entry name" value="TRYPSIN_HIS"/>
    <property type="match status" value="1"/>
</dbReference>
<dbReference type="Gene3D" id="2.40.10.10">
    <property type="entry name" value="Trypsin-like serine proteases"/>
    <property type="match status" value="1"/>
</dbReference>
<evidence type="ECO:0000256" key="1">
    <source>
        <dbReference type="ARBA" id="ARBA00007664"/>
    </source>
</evidence>
<dbReference type="PROSITE" id="PS00135">
    <property type="entry name" value="TRYPSIN_SER"/>
    <property type="match status" value="1"/>
</dbReference>
<accession>E1Z3Y0</accession>
<dbReference type="AlphaFoldDB" id="E1Z3Y0"/>
<keyword evidence="6" id="KW-1185">Reference proteome</keyword>
<dbReference type="Pfam" id="PF00089">
    <property type="entry name" value="Trypsin"/>
    <property type="match status" value="2"/>
</dbReference>
<dbReference type="InterPro" id="IPR033116">
    <property type="entry name" value="TRYPSIN_SER"/>
</dbReference>
<feature type="domain" description="Peptidase S1" evidence="4">
    <location>
        <begin position="17"/>
        <end position="309"/>
    </location>
</feature>
<evidence type="ECO:0000313" key="6">
    <source>
        <dbReference type="Proteomes" id="UP000008141"/>
    </source>
</evidence>
<keyword evidence="2" id="KW-1015">Disulfide bond</keyword>
<dbReference type="InterPro" id="IPR050430">
    <property type="entry name" value="Peptidase_S1"/>
</dbReference>
<dbReference type="EMBL" id="GL433836">
    <property type="protein sequence ID" value="EFN58958.1"/>
    <property type="molecule type" value="Genomic_DNA"/>
</dbReference>
<dbReference type="GeneID" id="17358408"/>
<dbReference type="PANTHER" id="PTHR24276">
    <property type="entry name" value="POLYSERASE-RELATED"/>
    <property type="match status" value="1"/>
</dbReference>
<keyword evidence="3" id="KW-0645">Protease</keyword>
<dbReference type="InterPro" id="IPR018114">
    <property type="entry name" value="TRYPSIN_HIS"/>
</dbReference>
<evidence type="ECO:0000313" key="5">
    <source>
        <dbReference type="EMBL" id="EFN58958.1"/>
    </source>
</evidence>
<dbReference type="KEGG" id="cvr:CHLNCDRAFT_137544"/>
<evidence type="ECO:0000256" key="2">
    <source>
        <dbReference type="ARBA" id="ARBA00023157"/>
    </source>
</evidence>
<comment type="similarity">
    <text evidence="1">Belongs to the peptidase S1 family.</text>
</comment>
<dbReference type="InterPro" id="IPR009003">
    <property type="entry name" value="Peptidase_S1_PA"/>
</dbReference>
<dbReference type="STRING" id="554065.E1Z3Y0"/>
<dbReference type="Proteomes" id="UP000008141">
    <property type="component" value="Unassembled WGS sequence"/>
</dbReference>
<evidence type="ECO:0000259" key="4">
    <source>
        <dbReference type="PROSITE" id="PS50240"/>
    </source>
</evidence>
<dbReference type="SMART" id="SM00020">
    <property type="entry name" value="Tryp_SPc"/>
    <property type="match status" value="1"/>
</dbReference>
<name>E1Z3Y0_CHLVA</name>
<keyword evidence="3" id="KW-0378">Hydrolase</keyword>
<protein>
    <recommendedName>
        <fullName evidence="4">Peptidase S1 domain-containing protein</fullName>
    </recommendedName>
</protein>
<dbReference type="OrthoDB" id="6339452at2759"/>
<dbReference type="GO" id="GO:0004252">
    <property type="term" value="F:serine-type endopeptidase activity"/>
    <property type="evidence" value="ECO:0007669"/>
    <property type="project" value="InterPro"/>
</dbReference>
<dbReference type="eggNOG" id="KOG3627">
    <property type="taxonomic scope" value="Eukaryota"/>
</dbReference>
<dbReference type="PROSITE" id="PS50240">
    <property type="entry name" value="TRYPSIN_DOM"/>
    <property type="match status" value="1"/>
</dbReference>
<reference evidence="5 6" key="1">
    <citation type="journal article" date="2010" name="Plant Cell">
        <title>The Chlorella variabilis NC64A genome reveals adaptation to photosymbiosis, coevolution with viruses, and cryptic sex.</title>
        <authorList>
            <person name="Blanc G."/>
            <person name="Duncan G."/>
            <person name="Agarkova I."/>
            <person name="Borodovsky M."/>
            <person name="Gurnon J."/>
            <person name="Kuo A."/>
            <person name="Lindquist E."/>
            <person name="Lucas S."/>
            <person name="Pangilinan J."/>
            <person name="Polle J."/>
            <person name="Salamov A."/>
            <person name="Terry A."/>
            <person name="Yamada T."/>
            <person name="Dunigan D.D."/>
            <person name="Grigoriev I.V."/>
            <person name="Claverie J.M."/>
            <person name="Van Etten J.L."/>
        </authorList>
    </citation>
    <scope>NUCLEOTIDE SEQUENCE [LARGE SCALE GENOMIC DNA]</scope>
    <source>
        <strain evidence="5 6">NC64A</strain>
    </source>
</reference>
<gene>
    <name evidence="5" type="ORF">CHLNCDRAFT_137544</name>
</gene>
<dbReference type="CDD" id="cd00190">
    <property type="entry name" value="Tryp_SPc"/>
    <property type="match status" value="1"/>
</dbReference>
<evidence type="ECO:0000256" key="3">
    <source>
        <dbReference type="RuleBase" id="RU363034"/>
    </source>
</evidence>
<dbReference type="SUPFAM" id="SSF50494">
    <property type="entry name" value="Trypsin-like serine proteases"/>
    <property type="match status" value="1"/>
</dbReference>
<dbReference type="RefSeq" id="XP_005851060.1">
    <property type="nucleotide sequence ID" value="XM_005850998.1"/>
</dbReference>
<dbReference type="InterPro" id="IPR001314">
    <property type="entry name" value="Peptidase_S1A"/>
</dbReference>
<dbReference type="GO" id="GO:0006508">
    <property type="term" value="P:proteolysis"/>
    <property type="evidence" value="ECO:0007669"/>
    <property type="project" value="UniProtKB-KW"/>
</dbReference>
<dbReference type="PANTHER" id="PTHR24276:SF98">
    <property type="entry name" value="FI18310P1-RELATED"/>
    <property type="match status" value="1"/>
</dbReference>
<proteinExistence type="inferred from homology"/>